<accession>A0A1J4J5F8</accession>
<evidence type="ECO:0000313" key="3">
    <source>
        <dbReference type="Proteomes" id="UP000179807"/>
    </source>
</evidence>
<dbReference type="VEuPathDB" id="TrichDB:TRFO_12247"/>
<protein>
    <submittedName>
        <fullName evidence="2">Uncharacterized protein</fullName>
    </submittedName>
</protein>
<name>A0A1J4J5F8_9EUKA</name>
<dbReference type="GeneID" id="94831224"/>
<dbReference type="EMBL" id="MLAK01001459">
    <property type="protein sequence ID" value="OHS92875.1"/>
    <property type="molecule type" value="Genomic_DNA"/>
</dbReference>
<dbReference type="RefSeq" id="XP_068346012.1">
    <property type="nucleotide sequence ID" value="XM_068496520.1"/>
</dbReference>
<dbReference type="AlphaFoldDB" id="A0A1J4J5F8"/>
<proteinExistence type="predicted"/>
<reference evidence="2" key="1">
    <citation type="submission" date="2016-10" db="EMBL/GenBank/DDBJ databases">
        <authorList>
            <person name="Benchimol M."/>
            <person name="Almeida L.G."/>
            <person name="Vasconcelos A.T."/>
            <person name="Perreira-Neves A."/>
            <person name="Rosa I.A."/>
            <person name="Tasca T."/>
            <person name="Bogo M.R."/>
            <person name="de Souza W."/>
        </authorList>
    </citation>
    <scope>NUCLEOTIDE SEQUENCE [LARGE SCALE GENOMIC DNA]</scope>
    <source>
        <strain evidence="2">K</strain>
    </source>
</reference>
<dbReference type="OrthoDB" id="10691049at2759"/>
<organism evidence="2 3">
    <name type="scientific">Tritrichomonas foetus</name>
    <dbReference type="NCBI Taxonomy" id="1144522"/>
    <lineage>
        <taxon>Eukaryota</taxon>
        <taxon>Metamonada</taxon>
        <taxon>Parabasalia</taxon>
        <taxon>Tritrichomonadida</taxon>
        <taxon>Tritrichomonadidae</taxon>
        <taxon>Tritrichomonas</taxon>
    </lineage>
</organism>
<dbReference type="Proteomes" id="UP000179807">
    <property type="component" value="Unassembled WGS sequence"/>
</dbReference>
<evidence type="ECO:0000256" key="1">
    <source>
        <dbReference type="SAM" id="MobiDB-lite"/>
    </source>
</evidence>
<feature type="region of interest" description="Disordered" evidence="1">
    <location>
        <begin position="478"/>
        <end position="506"/>
    </location>
</feature>
<gene>
    <name evidence="2" type="ORF">TRFO_12247</name>
</gene>
<sequence length="981" mass="113200">MKNVFFASSRGEVYDSEYNKTAKTVNKIVPFPQMPENSIVLRNPNSDSNCRQEALVNEKENFTKAIQNWTKAIYKENYSVILPIPISLSSYLPACMNIAQLKSRRNKLIPKKFDFSSQPPPPPTFLSIFNTLISNDDEDFRDVNVTGYGLDKYVQLNVLCRPTLKFGTNLIPQEPIPELFDNFISYKKSLQKWIQVEKVDDEICQHPSSFEPILGKRQMNNTIENSDNSSNSNFKYNPEIFHSYQKKRQSQKSFFHPVIDQYLKENAENPKKSPQKLFHDNTIITSLFNSVKNDEKLRLPSHDQIKLPQVDIIISDFEKGTVDASNPQFVKLTRTLKIFNEVDNEPININEKNPPRFSAQVQESLIAMLHSITRENSHRCKVFKNVASMLVNLSKYPLISTLMFPPRVASNVAEIFVEYGGVEYSPQIYPNIDEINNVIEDSDNLVFSQNHQNLSQTEQTDLDLISNCQNLHNDTNTLQNEENSAVKHENLDNSREKSLRRDSSLSTRDTQCEESFNALCQFMFAAQALKVLEKFFIIFDDKQNHSPRRKKKKGKIDRSKSAFGSIFEQINLQQMAVLKSAKSMLIAEHDNIFKVISRPTHTKLHFAMIHLLLDFLPEGLVQFFQSVNNFGLFEWMINLQEKYYFGQLCSHILSITPKHPSFSIAFSNDFIRIAPFFFDSFIKAQQKSLYNINNNLNYGINNSPHNNQSVINHNNIGFTDLRNVSLHSQGLKSPEIPFFNQKEPDNFSSACHFLAHLLNNEIETVFPVDTFKKLFSAALKLSEIHIIQESCLDLLTSICIVFRRRLLKNDCEFQKMSQYFLTSIVTAFENIKTEHNDEKILSAVYALLPLVSNELAESVFETVFVMKMASNNSEEANVAWKIFRKNPNAVPKFKASKEFDGEKLEKLSFVAKMHFLLLINGYTEDLKQDDNVQIKSTTFRFFVNTSESAALLESFKKKESYIKKQWKWRGLYKAVCNAYRL</sequence>
<evidence type="ECO:0000313" key="2">
    <source>
        <dbReference type="EMBL" id="OHS92875.1"/>
    </source>
</evidence>
<keyword evidence="3" id="KW-1185">Reference proteome</keyword>
<feature type="compositionally biased region" description="Basic and acidic residues" evidence="1">
    <location>
        <begin position="484"/>
        <end position="503"/>
    </location>
</feature>
<comment type="caution">
    <text evidence="2">The sequence shown here is derived from an EMBL/GenBank/DDBJ whole genome shotgun (WGS) entry which is preliminary data.</text>
</comment>